<evidence type="ECO:0000313" key="3">
    <source>
        <dbReference type="Proteomes" id="UP000193144"/>
    </source>
</evidence>
<dbReference type="OrthoDB" id="10072614at2759"/>
<dbReference type="STRING" id="1231657.A0A1Y2A014"/>
<evidence type="ECO:0000313" key="2">
    <source>
        <dbReference type="EMBL" id="ORY15861.1"/>
    </source>
</evidence>
<accession>A0A1Y2A014</accession>
<keyword evidence="3" id="KW-1185">Reference proteome</keyword>
<evidence type="ECO:0000256" key="1">
    <source>
        <dbReference type="SAM" id="MobiDB-lite"/>
    </source>
</evidence>
<dbReference type="Proteomes" id="UP000193144">
    <property type="component" value="Unassembled WGS sequence"/>
</dbReference>
<dbReference type="AlphaFoldDB" id="A0A1Y2A014"/>
<dbReference type="EMBL" id="MCFA01000022">
    <property type="protein sequence ID" value="ORY15861.1"/>
    <property type="molecule type" value="Genomic_DNA"/>
</dbReference>
<proteinExistence type="predicted"/>
<comment type="caution">
    <text evidence="2">The sequence shown here is derived from an EMBL/GenBank/DDBJ whole genome shotgun (WGS) entry which is preliminary data.</text>
</comment>
<feature type="region of interest" description="Disordered" evidence="1">
    <location>
        <begin position="1"/>
        <end position="24"/>
    </location>
</feature>
<feature type="compositionally biased region" description="Polar residues" evidence="1">
    <location>
        <begin position="1"/>
        <end position="13"/>
    </location>
</feature>
<reference evidence="2 3" key="1">
    <citation type="submission" date="2016-07" db="EMBL/GenBank/DDBJ databases">
        <title>Pervasive Adenine N6-methylation of Active Genes in Fungi.</title>
        <authorList>
            <consortium name="DOE Joint Genome Institute"/>
            <person name="Mondo S.J."/>
            <person name="Dannebaum R.O."/>
            <person name="Kuo R.C."/>
            <person name="Labutti K."/>
            <person name="Haridas S."/>
            <person name="Kuo A."/>
            <person name="Salamov A."/>
            <person name="Ahrendt S.R."/>
            <person name="Lipzen A."/>
            <person name="Sullivan W."/>
            <person name="Andreopoulos W.B."/>
            <person name="Clum A."/>
            <person name="Lindquist E."/>
            <person name="Daum C."/>
            <person name="Ramamoorthy G.K."/>
            <person name="Gryganskyi A."/>
            <person name="Culley D."/>
            <person name="Magnuson J.K."/>
            <person name="James T.Y."/>
            <person name="O'Malley M.A."/>
            <person name="Stajich J.E."/>
            <person name="Spatafora J.W."/>
            <person name="Visel A."/>
            <person name="Grigoriev I.V."/>
        </authorList>
    </citation>
    <scope>NUCLEOTIDE SEQUENCE [LARGE SCALE GENOMIC DNA]</scope>
    <source>
        <strain evidence="2 3">CBS 115471</strain>
    </source>
</reference>
<gene>
    <name evidence="2" type="ORF">BCR34DRAFT_558196</name>
</gene>
<feature type="compositionally biased region" description="Basic and acidic residues" evidence="1">
    <location>
        <begin position="14"/>
        <end position="24"/>
    </location>
</feature>
<organism evidence="2 3">
    <name type="scientific">Clohesyomyces aquaticus</name>
    <dbReference type="NCBI Taxonomy" id="1231657"/>
    <lineage>
        <taxon>Eukaryota</taxon>
        <taxon>Fungi</taxon>
        <taxon>Dikarya</taxon>
        <taxon>Ascomycota</taxon>
        <taxon>Pezizomycotina</taxon>
        <taxon>Dothideomycetes</taxon>
        <taxon>Pleosporomycetidae</taxon>
        <taxon>Pleosporales</taxon>
        <taxon>Lindgomycetaceae</taxon>
        <taxon>Clohesyomyces</taxon>
    </lineage>
</organism>
<protein>
    <submittedName>
        <fullName evidence="2">Uncharacterized protein</fullName>
    </submittedName>
</protein>
<name>A0A1Y2A014_9PLEO</name>
<sequence length="108" mass="12131">MNRLSQTSLSAMTQEDRLKPCREARNLSQRPVSCLHSGTPWARLYDAPTSDVFMDSVNREISVKMICEAARRSVGRQYILITPQAMSSVVHDDDVTVIRSVTAPFANF</sequence>